<evidence type="ECO:0000313" key="1">
    <source>
        <dbReference type="EMBL" id="VAW84200.1"/>
    </source>
</evidence>
<evidence type="ECO:0008006" key="2">
    <source>
        <dbReference type="Google" id="ProtNLM"/>
    </source>
</evidence>
<name>A0A3B0Z574_9ZZZZ</name>
<dbReference type="AlphaFoldDB" id="A0A3B0Z574"/>
<organism evidence="1">
    <name type="scientific">hydrothermal vent metagenome</name>
    <dbReference type="NCBI Taxonomy" id="652676"/>
    <lineage>
        <taxon>unclassified sequences</taxon>
        <taxon>metagenomes</taxon>
        <taxon>ecological metagenomes</taxon>
    </lineage>
</organism>
<dbReference type="EMBL" id="UOFP01000034">
    <property type="protein sequence ID" value="VAW84200.1"/>
    <property type="molecule type" value="Genomic_DNA"/>
</dbReference>
<sequence>MKKLVFFLAMAGLSPVAAIAGETVTGTPEVIDSTTMIVGNKTVQLDNIVSLKPGNACVWKNRPLDCGVVATAGLKDLVAGSDIVCKQNTSGKYTCTADGYDLSYGLIHAGWAVPKRTAPAHYVKKMNQAKMRKLGFWGATNSSGEIVAVKLRAR</sequence>
<dbReference type="InterPro" id="IPR035437">
    <property type="entry name" value="SNase_OB-fold_sf"/>
</dbReference>
<gene>
    <name evidence="1" type="ORF">MNBD_GAMMA18-2225</name>
</gene>
<accession>A0A3B0Z574</accession>
<proteinExistence type="predicted"/>
<protein>
    <recommendedName>
        <fullName evidence="2">TNase-like domain-containing protein</fullName>
    </recommendedName>
</protein>
<dbReference type="SUPFAM" id="SSF50199">
    <property type="entry name" value="Staphylococcal nuclease"/>
    <property type="match status" value="1"/>
</dbReference>
<dbReference type="Gene3D" id="2.40.50.90">
    <property type="match status" value="1"/>
</dbReference>
<reference evidence="1" key="1">
    <citation type="submission" date="2018-06" db="EMBL/GenBank/DDBJ databases">
        <authorList>
            <person name="Zhirakovskaya E."/>
        </authorList>
    </citation>
    <scope>NUCLEOTIDE SEQUENCE</scope>
</reference>